<dbReference type="InterPro" id="IPR022793">
    <property type="entry name" value="Rrn10"/>
</dbReference>
<sequence length="240" mass="26661">MASSSGTGKVLLGELPVLPAGYGQGRETPRREVPTGLRRRQATVYDAVAGRVSSLPEATWNTQTEEAVFREPRATRHSTRDTTLAPEEVLFRRKDAPDRWPHHDIYMAHERDLPNSGRGILPSSDLLKAVHSYTSLFYDALGQHGRREAHYVGRRNINEASMDETALLALGILLEEAGKEVLGKRGDLVFTEGERIVGKGEAETGEQPTDSLHRASGTVNFSFIPDPISLPDRRKRRRLS</sequence>
<name>A0A2N3N5H7_9PEZI</name>
<dbReference type="Proteomes" id="UP000233524">
    <property type="component" value="Unassembled WGS sequence"/>
</dbReference>
<reference evidence="1 2" key="1">
    <citation type="journal article" date="2017" name="G3 (Bethesda)">
        <title>First Draft Genome Sequence of the Pathogenic Fungus Lomentospora prolificans (Formerly Scedosporium prolificans).</title>
        <authorList>
            <person name="Luo R."/>
            <person name="Zimin A."/>
            <person name="Workman R."/>
            <person name="Fan Y."/>
            <person name="Pertea G."/>
            <person name="Grossman N."/>
            <person name="Wear M.P."/>
            <person name="Jia B."/>
            <person name="Miller H."/>
            <person name="Casadevall A."/>
            <person name="Timp W."/>
            <person name="Zhang S.X."/>
            <person name="Salzberg S.L."/>
        </authorList>
    </citation>
    <scope>NUCLEOTIDE SEQUENCE [LARGE SCALE GENOMIC DNA]</scope>
    <source>
        <strain evidence="1 2">JHH-5317</strain>
    </source>
</reference>
<dbReference type="GO" id="GO:0006360">
    <property type="term" value="P:transcription by RNA polymerase I"/>
    <property type="evidence" value="ECO:0007669"/>
    <property type="project" value="InterPro"/>
</dbReference>
<organism evidence="1 2">
    <name type="scientific">Lomentospora prolificans</name>
    <dbReference type="NCBI Taxonomy" id="41688"/>
    <lineage>
        <taxon>Eukaryota</taxon>
        <taxon>Fungi</taxon>
        <taxon>Dikarya</taxon>
        <taxon>Ascomycota</taxon>
        <taxon>Pezizomycotina</taxon>
        <taxon>Sordariomycetes</taxon>
        <taxon>Hypocreomycetidae</taxon>
        <taxon>Microascales</taxon>
        <taxon>Microascaceae</taxon>
        <taxon>Lomentospora</taxon>
    </lineage>
</organism>
<dbReference type="PANTHER" id="PTHR28054:SF1">
    <property type="entry name" value="RNA POLYMERASE I-SPECIFIC TRANSCRIPTION INITIATION FACTOR RRN10"/>
    <property type="match status" value="1"/>
</dbReference>
<dbReference type="AlphaFoldDB" id="A0A2N3N5H7"/>
<dbReference type="EMBL" id="NLAX01000701">
    <property type="protein sequence ID" value="PKS07676.1"/>
    <property type="molecule type" value="Genomic_DNA"/>
</dbReference>
<accession>A0A2N3N5H7</accession>
<evidence type="ECO:0000313" key="2">
    <source>
        <dbReference type="Proteomes" id="UP000233524"/>
    </source>
</evidence>
<protein>
    <submittedName>
        <fullName evidence="1">Uncharacterized protein</fullName>
    </submittedName>
</protein>
<evidence type="ECO:0000313" key="1">
    <source>
        <dbReference type="EMBL" id="PKS07676.1"/>
    </source>
</evidence>
<dbReference type="InParanoid" id="A0A2N3N5H7"/>
<comment type="caution">
    <text evidence="1">The sequence shown here is derived from an EMBL/GenBank/DDBJ whole genome shotgun (WGS) entry which is preliminary data.</text>
</comment>
<proteinExistence type="predicted"/>
<dbReference type="OrthoDB" id="2565191at2759"/>
<keyword evidence="2" id="KW-1185">Reference proteome</keyword>
<dbReference type="VEuPathDB" id="FungiDB:jhhlp_006284"/>
<dbReference type="STRING" id="41688.A0A2N3N5H7"/>
<gene>
    <name evidence="1" type="ORF">jhhlp_006284</name>
</gene>
<dbReference type="PANTHER" id="PTHR28054">
    <property type="entry name" value="RNA POLYMERASE I-SPECIFIC TRANSCRIPTION INITIATION FACTOR RRN10"/>
    <property type="match status" value="1"/>
</dbReference>